<dbReference type="InterPro" id="IPR036390">
    <property type="entry name" value="WH_DNA-bd_sf"/>
</dbReference>
<dbReference type="EMBL" id="PDJG01000001">
    <property type="protein sequence ID" value="PFG33877.1"/>
    <property type="molecule type" value="Genomic_DNA"/>
</dbReference>
<keyword evidence="3" id="KW-0808">Transferase</keyword>
<name>A0A2A9E4A3_9MICO</name>
<keyword evidence="4" id="KW-1185">Reference proteome</keyword>
<dbReference type="InterPro" id="IPR000835">
    <property type="entry name" value="HTH_MarR-typ"/>
</dbReference>
<comment type="caution">
    <text evidence="3">The sequence shown here is derived from an EMBL/GenBank/DDBJ whole genome shotgun (WGS) entry which is preliminary data.</text>
</comment>
<feature type="domain" description="HTH marR-type" evidence="2">
    <location>
        <begin position="19"/>
        <end position="72"/>
    </location>
</feature>
<dbReference type="GO" id="GO:0016301">
    <property type="term" value="F:kinase activity"/>
    <property type="evidence" value="ECO:0007669"/>
    <property type="project" value="UniProtKB-KW"/>
</dbReference>
<reference evidence="3 4" key="1">
    <citation type="submission" date="2017-10" db="EMBL/GenBank/DDBJ databases">
        <title>Sequencing the genomes of 1000 actinobacteria strains.</title>
        <authorList>
            <person name="Klenk H.-P."/>
        </authorList>
    </citation>
    <scope>NUCLEOTIDE SEQUENCE [LARGE SCALE GENOMIC DNA]</scope>
    <source>
        <strain evidence="3 4">DSM 18966</strain>
    </source>
</reference>
<dbReference type="PANTHER" id="PTHR18964:SF173">
    <property type="entry name" value="GLUCOKINASE"/>
    <property type="match status" value="1"/>
</dbReference>
<organism evidence="3 4">
    <name type="scientific">Sanguibacter antarcticus</name>
    <dbReference type="NCBI Taxonomy" id="372484"/>
    <lineage>
        <taxon>Bacteria</taxon>
        <taxon>Bacillati</taxon>
        <taxon>Actinomycetota</taxon>
        <taxon>Actinomycetes</taxon>
        <taxon>Micrococcales</taxon>
        <taxon>Sanguibacteraceae</taxon>
        <taxon>Sanguibacter</taxon>
    </lineage>
</organism>
<keyword evidence="3" id="KW-0418">Kinase</keyword>
<accession>A0A2A9E4A3</accession>
<proteinExistence type="inferred from homology"/>
<dbReference type="InterPro" id="IPR036388">
    <property type="entry name" value="WH-like_DNA-bd_sf"/>
</dbReference>
<dbReference type="Gene3D" id="1.10.10.10">
    <property type="entry name" value="Winged helix-like DNA-binding domain superfamily/Winged helix DNA-binding domain"/>
    <property type="match status" value="1"/>
</dbReference>
<dbReference type="SUPFAM" id="SSF53067">
    <property type="entry name" value="Actin-like ATPase domain"/>
    <property type="match status" value="1"/>
</dbReference>
<evidence type="ECO:0000313" key="4">
    <source>
        <dbReference type="Proteomes" id="UP000225548"/>
    </source>
</evidence>
<dbReference type="Gene3D" id="3.30.420.40">
    <property type="match status" value="2"/>
</dbReference>
<dbReference type="PANTHER" id="PTHR18964">
    <property type="entry name" value="ROK (REPRESSOR, ORF, KINASE) FAMILY"/>
    <property type="match status" value="1"/>
</dbReference>
<gene>
    <name evidence="3" type="ORF">ATL42_1771</name>
</gene>
<dbReference type="CDD" id="cd24076">
    <property type="entry name" value="ASKHA_ATPase_ROK_BsXylR-like"/>
    <property type="match status" value="1"/>
</dbReference>
<evidence type="ECO:0000259" key="2">
    <source>
        <dbReference type="Pfam" id="PF12802"/>
    </source>
</evidence>
<dbReference type="InterPro" id="IPR043129">
    <property type="entry name" value="ATPase_NBD"/>
</dbReference>
<dbReference type="Proteomes" id="UP000225548">
    <property type="component" value="Unassembled WGS sequence"/>
</dbReference>
<evidence type="ECO:0000256" key="1">
    <source>
        <dbReference type="ARBA" id="ARBA00006479"/>
    </source>
</evidence>
<protein>
    <submittedName>
        <fullName evidence="3">Putative NBD/HSP70 family sugar kinase</fullName>
    </submittedName>
</protein>
<dbReference type="CDD" id="cd00090">
    <property type="entry name" value="HTH_ARSR"/>
    <property type="match status" value="1"/>
</dbReference>
<dbReference type="Pfam" id="PF12802">
    <property type="entry name" value="MarR_2"/>
    <property type="match status" value="1"/>
</dbReference>
<dbReference type="OrthoDB" id="3189808at2"/>
<dbReference type="GO" id="GO:0003700">
    <property type="term" value="F:DNA-binding transcription factor activity"/>
    <property type="evidence" value="ECO:0007669"/>
    <property type="project" value="InterPro"/>
</dbReference>
<dbReference type="InterPro" id="IPR000600">
    <property type="entry name" value="ROK"/>
</dbReference>
<comment type="similarity">
    <text evidence="1">Belongs to the ROK (NagC/XylR) family.</text>
</comment>
<dbReference type="SUPFAM" id="SSF46785">
    <property type="entry name" value="Winged helix' DNA-binding domain"/>
    <property type="match status" value="1"/>
</dbReference>
<sequence length="409" mass="42758">MNAKQATPGSQSSLRESNRARIVEAIKHYGGLTQVELAGATGLSPATVSNIVKELAVAGIVHTTPSTRSGRRAQHVTLARTLGLVVGVQVALRHMRVALADASGTIVTEHRLPLGNDHRADAGLDRAALLIADMLESVDAMSSDVLAVTIGLPAPIDARRATVSTPGILRGWDNVPVAEVMRKRVGRPVYVENESNLGALGELRYGAAQGCQQAVYVRVSQRIGAGIIIDGRVYTGAQGTAGEIGHTTTDDDGPICRCGNRGCLETQAGAHVLLESLRGSHGVLTMRDMINLAIEGDPGCQRVIADAGHHIGAAVANLCNLLNPTRIIVGGEFARTGDILLDPMRDTVERSALASVAESTEIVTGTLGDDAEIRGAIAHAIDKAGIHADVGATALEVPTFSYETTKADR</sequence>
<dbReference type="Pfam" id="PF00480">
    <property type="entry name" value="ROK"/>
    <property type="match status" value="1"/>
</dbReference>
<dbReference type="InterPro" id="IPR011991">
    <property type="entry name" value="ArsR-like_HTH"/>
</dbReference>
<dbReference type="RefSeq" id="WP_098455014.1">
    <property type="nucleotide sequence ID" value="NZ_PDJG01000001.1"/>
</dbReference>
<evidence type="ECO:0000313" key="3">
    <source>
        <dbReference type="EMBL" id="PFG33877.1"/>
    </source>
</evidence>
<dbReference type="AlphaFoldDB" id="A0A2A9E4A3"/>